<gene>
    <name evidence="2" type="ORF">MKP05_04435</name>
</gene>
<accession>A0ABS9RRD5</accession>
<keyword evidence="1" id="KW-0732">Signal</keyword>
<evidence type="ECO:0000313" key="3">
    <source>
        <dbReference type="Proteomes" id="UP001202117"/>
    </source>
</evidence>
<reference evidence="2 3" key="1">
    <citation type="submission" date="2022-02" db="EMBL/GenBank/DDBJ databases">
        <title>Halomonas fukangensis sp. nov., a halophilic bacterium isolated from a bulk soil of Kalidium foliatum at Fukang.</title>
        <authorList>
            <person name="Huang Y."/>
        </authorList>
    </citation>
    <scope>NUCLEOTIDE SEQUENCE [LARGE SCALE GENOMIC DNA]</scope>
    <source>
        <strain evidence="2 3">EGI 63088</strain>
    </source>
</reference>
<evidence type="ECO:0000313" key="2">
    <source>
        <dbReference type="EMBL" id="MCH4562381.1"/>
    </source>
</evidence>
<evidence type="ECO:0000256" key="1">
    <source>
        <dbReference type="SAM" id="SignalP"/>
    </source>
</evidence>
<sequence length="153" mass="16770">MTISGKGAALVMALLLGGMGNVMANENANGAVTLDPISVVAERDGVLPLPEGPSQHQRIMGIDRYVFDIEEPTRMQVRTHLWLATSPNKVILRGTLYDENDNIIARGSRLGGRFTLDQALNPGFYMLEVSGKFLSGTQRGSQRYYLTTRMDAL</sequence>
<protein>
    <submittedName>
        <fullName evidence="2">Uncharacterized protein</fullName>
    </submittedName>
</protein>
<proteinExistence type="predicted"/>
<comment type="caution">
    <text evidence="2">The sequence shown here is derived from an EMBL/GenBank/DDBJ whole genome shotgun (WGS) entry which is preliminary data.</text>
</comment>
<dbReference type="Proteomes" id="UP001202117">
    <property type="component" value="Unassembled WGS sequence"/>
</dbReference>
<dbReference type="EMBL" id="JAKVPY010000004">
    <property type="protein sequence ID" value="MCH4562381.1"/>
    <property type="molecule type" value="Genomic_DNA"/>
</dbReference>
<feature type="chain" id="PRO_5047253512" evidence="1">
    <location>
        <begin position="25"/>
        <end position="153"/>
    </location>
</feature>
<organism evidence="2 3">
    <name type="scientific">Halomonas flagellata</name>
    <dbReference type="NCBI Taxonomy" id="2920385"/>
    <lineage>
        <taxon>Bacteria</taxon>
        <taxon>Pseudomonadati</taxon>
        <taxon>Pseudomonadota</taxon>
        <taxon>Gammaproteobacteria</taxon>
        <taxon>Oceanospirillales</taxon>
        <taxon>Halomonadaceae</taxon>
        <taxon>Halomonas</taxon>
    </lineage>
</organism>
<keyword evidence="3" id="KW-1185">Reference proteome</keyword>
<feature type="signal peptide" evidence="1">
    <location>
        <begin position="1"/>
        <end position="24"/>
    </location>
</feature>
<name>A0ABS9RRD5_9GAMM</name>
<dbReference type="RefSeq" id="WP_240567211.1">
    <property type="nucleotide sequence ID" value="NZ_JAKVPY010000004.1"/>
</dbReference>